<reference evidence="1" key="1">
    <citation type="submission" date="2023-01" db="EMBL/GenBank/DDBJ databases">
        <authorList>
            <person name="Van Ghelder C."/>
            <person name="Rancurel C."/>
        </authorList>
    </citation>
    <scope>NUCLEOTIDE SEQUENCE</scope>
    <source>
        <strain evidence="1">CNCM I-4278</strain>
    </source>
</reference>
<dbReference type="Proteomes" id="UP001152607">
    <property type="component" value="Unassembled WGS sequence"/>
</dbReference>
<accession>A0A9W4UQ15</accession>
<name>A0A9W4UQ15_9PLEO</name>
<comment type="caution">
    <text evidence="1">The sequence shown here is derived from an EMBL/GenBank/DDBJ whole genome shotgun (WGS) entry which is preliminary data.</text>
</comment>
<gene>
    <name evidence="1" type="ORF">PDIGIT_LOCUS11406</name>
</gene>
<sequence length="72" mass="8122">MLLYGLQKSCNPVCLVGCVAIVLLKRARNFLVETRPRFRWTVPRALVPPAFVSTVLRYVSVPYVSSDLTSRP</sequence>
<dbReference type="AlphaFoldDB" id="A0A9W4UQ15"/>
<proteinExistence type="predicted"/>
<keyword evidence="2" id="KW-1185">Reference proteome</keyword>
<evidence type="ECO:0000313" key="2">
    <source>
        <dbReference type="Proteomes" id="UP001152607"/>
    </source>
</evidence>
<organism evidence="1 2">
    <name type="scientific">Periconia digitata</name>
    <dbReference type="NCBI Taxonomy" id="1303443"/>
    <lineage>
        <taxon>Eukaryota</taxon>
        <taxon>Fungi</taxon>
        <taxon>Dikarya</taxon>
        <taxon>Ascomycota</taxon>
        <taxon>Pezizomycotina</taxon>
        <taxon>Dothideomycetes</taxon>
        <taxon>Pleosporomycetidae</taxon>
        <taxon>Pleosporales</taxon>
        <taxon>Massarineae</taxon>
        <taxon>Periconiaceae</taxon>
        <taxon>Periconia</taxon>
    </lineage>
</organism>
<protein>
    <submittedName>
        <fullName evidence="1">Uncharacterized protein</fullName>
    </submittedName>
</protein>
<evidence type="ECO:0000313" key="1">
    <source>
        <dbReference type="EMBL" id="CAI6338278.1"/>
    </source>
</evidence>
<dbReference type="EMBL" id="CAOQHR010000008">
    <property type="protein sequence ID" value="CAI6338278.1"/>
    <property type="molecule type" value="Genomic_DNA"/>
</dbReference>